<dbReference type="EMBL" id="CM055737">
    <property type="protein sequence ID" value="KAJ8005768.1"/>
    <property type="molecule type" value="Genomic_DNA"/>
</dbReference>
<accession>A0ACC2GQN2</accession>
<name>A0ACC2GQN2_DALPE</name>
<dbReference type="Proteomes" id="UP001157502">
    <property type="component" value="Chromosome 10"/>
</dbReference>
<evidence type="ECO:0000313" key="1">
    <source>
        <dbReference type="EMBL" id="KAJ8005768.1"/>
    </source>
</evidence>
<gene>
    <name evidence="1" type="ORF">DPEC_G00121320</name>
</gene>
<reference evidence="1" key="1">
    <citation type="submission" date="2021-05" db="EMBL/GenBank/DDBJ databases">
        <authorList>
            <person name="Pan Q."/>
            <person name="Jouanno E."/>
            <person name="Zahm M."/>
            <person name="Klopp C."/>
            <person name="Cabau C."/>
            <person name="Louis A."/>
            <person name="Berthelot C."/>
            <person name="Parey E."/>
            <person name="Roest Crollius H."/>
            <person name="Montfort J."/>
            <person name="Robinson-Rechavi M."/>
            <person name="Bouchez O."/>
            <person name="Lampietro C."/>
            <person name="Lopez Roques C."/>
            <person name="Donnadieu C."/>
            <person name="Postlethwait J."/>
            <person name="Bobe J."/>
            <person name="Dillon D."/>
            <person name="Chandos A."/>
            <person name="von Hippel F."/>
            <person name="Guiguen Y."/>
        </authorList>
    </citation>
    <scope>NUCLEOTIDE SEQUENCE</scope>
    <source>
        <strain evidence="1">YG-Jan2019</strain>
    </source>
</reference>
<keyword evidence="2" id="KW-1185">Reference proteome</keyword>
<protein>
    <submittedName>
        <fullName evidence="1">Uncharacterized protein</fullName>
    </submittedName>
</protein>
<comment type="caution">
    <text evidence="1">The sequence shown here is derived from an EMBL/GenBank/DDBJ whole genome shotgun (WGS) entry which is preliminary data.</text>
</comment>
<proteinExistence type="predicted"/>
<evidence type="ECO:0000313" key="2">
    <source>
        <dbReference type="Proteomes" id="UP001157502"/>
    </source>
</evidence>
<organism evidence="1 2">
    <name type="scientific">Dallia pectoralis</name>
    <name type="common">Alaska blackfish</name>
    <dbReference type="NCBI Taxonomy" id="75939"/>
    <lineage>
        <taxon>Eukaryota</taxon>
        <taxon>Metazoa</taxon>
        <taxon>Chordata</taxon>
        <taxon>Craniata</taxon>
        <taxon>Vertebrata</taxon>
        <taxon>Euteleostomi</taxon>
        <taxon>Actinopterygii</taxon>
        <taxon>Neopterygii</taxon>
        <taxon>Teleostei</taxon>
        <taxon>Protacanthopterygii</taxon>
        <taxon>Esociformes</taxon>
        <taxon>Umbridae</taxon>
        <taxon>Dallia</taxon>
    </lineage>
</organism>
<sequence>MIRAKREERYLYRRNVPPWTADFCVMPTVSNPVQGEGRSWRNGRSLGSHAKPY</sequence>